<dbReference type="RefSeq" id="WP_002868888.1">
    <property type="nucleotide sequence ID" value="NC_008787.1"/>
</dbReference>
<keyword evidence="2" id="KW-0472">Membrane</keyword>
<feature type="transmembrane region" description="Helical" evidence="2">
    <location>
        <begin position="12"/>
        <end position="32"/>
    </location>
</feature>
<gene>
    <name evidence="3" type="ordered locus">CJJ81176_1628</name>
</gene>
<accession>A0A0H3PB32</accession>
<dbReference type="eggNOG" id="COG2956">
    <property type="taxonomic scope" value="Bacteria"/>
</dbReference>
<dbReference type="Pfam" id="PF12895">
    <property type="entry name" value="ANAPC3"/>
    <property type="match status" value="1"/>
</dbReference>
<dbReference type="KEGG" id="cjj:CJJ81176_1628"/>
<reference evidence="4" key="1">
    <citation type="submission" date="2006-12" db="EMBL/GenBank/DDBJ databases">
        <authorList>
            <person name="Fouts D.E."/>
            <person name="Nelson K.E."/>
            <person name="Sebastian Y."/>
        </authorList>
    </citation>
    <scope>NUCLEOTIDE SEQUENCE [LARGE SCALE GENOMIC DNA]</scope>
    <source>
        <strain evidence="4">81-176</strain>
    </source>
</reference>
<dbReference type="InterPro" id="IPR011990">
    <property type="entry name" value="TPR-like_helical_dom_sf"/>
</dbReference>
<sequence length="328" mass="39114">MDFFFVEYRDPLVGLIILTILVFVVAVANYIWKIFASKDEEQKLEKFIKKFEMDNAHKELLRNSSLSFGNLSFLAEIFTKSGEFEKATQIYLIALEKCKDKQEREFIFLSLAKVYFKAGFLERAKEVLLQALKLRPRNIQALKLLKIVYLKLRSYKENLELLECLFELNEDVQKEHDFIKALELCTFNITDEEKKKKLLEFKIEDNPMLGRLVFEKYHMFLGQNFFDICDLLYRENEAFNLENQDFLEFFYALGKISKHDDTHQFVFKNSNFKMLKILKDNSFNAGLEFSYRCSECKNVMPLFFYHCPVCYEFNTCKIIYEVKNNETH</sequence>
<dbReference type="HOGENOM" id="CLU_068028_0_0_7"/>
<dbReference type="SUPFAM" id="SSF48452">
    <property type="entry name" value="TPR-like"/>
    <property type="match status" value="1"/>
</dbReference>
<name>A0A0H3PB32_CAMJJ</name>
<dbReference type="AlphaFoldDB" id="A0A0H3PB32"/>
<dbReference type="PROSITE" id="PS50005">
    <property type="entry name" value="TPR"/>
    <property type="match status" value="1"/>
</dbReference>
<feature type="repeat" description="TPR" evidence="1">
    <location>
        <begin position="105"/>
        <end position="138"/>
    </location>
</feature>
<evidence type="ECO:0000313" key="3">
    <source>
        <dbReference type="EMBL" id="EAQ72603.1"/>
    </source>
</evidence>
<dbReference type="Gene3D" id="1.25.40.10">
    <property type="entry name" value="Tetratricopeptide repeat domain"/>
    <property type="match status" value="1"/>
</dbReference>
<evidence type="ECO:0000313" key="4">
    <source>
        <dbReference type="Proteomes" id="UP000000646"/>
    </source>
</evidence>
<dbReference type="InterPro" id="IPR019734">
    <property type="entry name" value="TPR_rpt"/>
</dbReference>
<protein>
    <submittedName>
        <fullName evidence="3">Uncharacterized protein</fullName>
    </submittedName>
</protein>
<keyword evidence="1" id="KW-0802">TPR repeat</keyword>
<evidence type="ECO:0000256" key="1">
    <source>
        <dbReference type="PROSITE-ProRule" id="PRU00339"/>
    </source>
</evidence>
<proteinExistence type="predicted"/>
<organism evidence="3 4">
    <name type="scientific">Campylobacter jejuni subsp. jejuni serotype O:23/36 (strain 81-176)</name>
    <dbReference type="NCBI Taxonomy" id="354242"/>
    <lineage>
        <taxon>Bacteria</taxon>
        <taxon>Pseudomonadati</taxon>
        <taxon>Campylobacterota</taxon>
        <taxon>Epsilonproteobacteria</taxon>
        <taxon>Campylobacterales</taxon>
        <taxon>Campylobacteraceae</taxon>
        <taxon>Campylobacter</taxon>
    </lineage>
</organism>
<keyword evidence="2" id="KW-1133">Transmembrane helix</keyword>
<evidence type="ECO:0000256" key="2">
    <source>
        <dbReference type="SAM" id="Phobius"/>
    </source>
</evidence>
<dbReference type="Proteomes" id="UP000000646">
    <property type="component" value="Chromosome"/>
</dbReference>
<dbReference type="EMBL" id="CP000538">
    <property type="protein sequence ID" value="EAQ72603.1"/>
    <property type="molecule type" value="Genomic_DNA"/>
</dbReference>
<keyword evidence="2" id="KW-0812">Transmembrane</keyword>